<dbReference type="SUPFAM" id="SSF58104">
    <property type="entry name" value="Methyl-accepting chemotaxis protein (MCP) signaling domain"/>
    <property type="match status" value="1"/>
</dbReference>
<dbReference type="InterPro" id="IPR004089">
    <property type="entry name" value="MCPsignal_dom"/>
</dbReference>
<feature type="coiled-coil region" evidence="3">
    <location>
        <begin position="116"/>
        <end position="150"/>
    </location>
</feature>
<organism evidence="5 6">
    <name type="scientific">Geobacillus genomosp. 3</name>
    <dbReference type="NCBI Taxonomy" id="1921421"/>
    <lineage>
        <taxon>Bacteria</taxon>
        <taxon>Bacillati</taxon>
        <taxon>Bacillota</taxon>
        <taxon>Bacilli</taxon>
        <taxon>Bacillales</taxon>
        <taxon>Anoxybacillaceae</taxon>
        <taxon>Geobacillus</taxon>
    </lineage>
</organism>
<dbReference type="GO" id="GO:0016020">
    <property type="term" value="C:membrane"/>
    <property type="evidence" value="ECO:0007669"/>
    <property type="project" value="InterPro"/>
</dbReference>
<keyword evidence="1 2" id="KW-0807">Transducer</keyword>
<dbReference type="Gene3D" id="1.10.287.950">
    <property type="entry name" value="Methyl-accepting chemotaxis protein"/>
    <property type="match status" value="1"/>
</dbReference>
<sequence length="340" mass="37612">MSSDLSIISRTREIQSLSASFQQMVRNMREMIYRISVTTEQLSDKGEQLKTVSKKTVESNQELMEAVGMVKSGAAETASSSDATITFFQRMKEDMVQVTDQMEMIQESSQHMNTAALEGGRQIKQLTQSIQALEQEIAQMAGAVKKVESYSSSVANIVQVIRTIAEQTKYLSLNATIEAARAGEDGKGFAVVAKEIRRLAEQSGKAVESIAKTTEEMVDVIIATTKQGMLVSERFSTYMQTAYRSKCSLEELLREIAVVTEKIEGMKRHMGELANSVPPMEQATISFVSTAQQTLASAEQMLHSSHTQTTDMKAMYRIGLELIELGQTLRQSVKQFETAG</sequence>
<name>V5LVS1_GEOG3</name>
<dbReference type="AlphaFoldDB" id="V5LVS1"/>
<dbReference type="SMART" id="SM00283">
    <property type="entry name" value="MA"/>
    <property type="match status" value="1"/>
</dbReference>
<evidence type="ECO:0000259" key="4">
    <source>
        <dbReference type="PROSITE" id="PS50111"/>
    </source>
</evidence>
<dbReference type="GO" id="GO:0007165">
    <property type="term" value="P:signal transduction"/>
    <property type="evidence" value="ECO:0007669"/>
    <property type="project" value="UniProtKB-KW"/>
</dbReference>
<evidence type="ECO:0000313" key="5">
    <source>
        <dbReference type="EMBL" id="AHA58151.1"/>
    </source>
</evidence>
<evidence type="ECO:0000256" key="2">
    <source>
        <dbReference type="PROSITE-ProRule" id="PRU00284"/>
    </source>
</evidence>
<protein>
    <submittedName>
        <fullName evidence="5">Methyl-accepting chemotaxis protein</fullName>
    </submittedName>
</protein>
<evidence type="ECO:0000256" key="3">
    <source>
        <dbReference type="SAM" id="Coils"/>
    </source>
</evidence>
<dbReference type="HOGENOM" id="CLU_000445_107_18_9"/>
<gene>
    <name evidence="5" type="ORF">M493_12782</name>
</gene>
<keyword evidence="6" id="KW-1185">Reference proteome</keyword>
<keyword evidence="3" id="KW-0175">Coiled coil</keyword>
<dbReference type="PROSITE" id="PS50111">
    <property type="entry name" value="CHEMOTAXIS_TRANSDUC_2"/>
    <property type="match status" value="1"/>
</dbReference>
<dbReference type="Pfam" id="PF00015">
    <property type="entry name" value="MCPsignal"/>
    <property type="match status" value="1"/>
</dbReference>
<dbReference type="STRING" id="1921421.M493_12782"/>
<dbReference type="KEGG" id="gjf:M493_12782"/>
<dbReference type="EMBL" id="CP006254">
    <property type="protein sequence ID" value="AHA58151.1"/>
    <property type="molecule type" value="Genomic_DNA"/>
</dbReference>
<feature type="domain" description="Methyl-accepting transducer" evidence="4">
    <location>
        <begin position="52"/>
        <end position="302"/>
    </location>
</feature>
<evidence type="ECO:0000256" key="1">
    <source>
        <dbReference type="ARBA" id="ARBA00023224"/>
    </source>
</evidence>
<evidence type="ECO:0000313" key="6">
    <source>
        <dbReference type="Proteomes" id="UP000015500"/>
    </source>
</evidence>
<dbReference type="PANTHER" id="PTHR32089:SF114">
    <property type="entry name" value="METHYL-ACCEPTING CHEMOTAXIS PROTEIN MCPB"/>
    <property type="match status" value="1"/>
</dbReference>
<accession>V5LVS1</accession>
<dbReference type="PANTHER" id="PTHR32089">
    <property type="entry name" value="METHYL-ACCEPTING CHEMOTAXIS PROTEIN MCPB"/>
    <property type="match status" value="1"/>
</dbReference>
<reference evidence="5 6" key="1">
    <citation type="journal article" date="2014" name="Genome Announc.">
        <title>Complete Genome Sequence of the Thermophilic Polychlorinated Biphenyl Degrader Geobacillus sp. Strain JF8 (NBRC 109937).</title>
        <authorList>
            <person name="Shintani M."/>
            <person name="Ohtsubo Y."/>
            <person name="Fukuda K."/>
            <person name="Hosoyama A."/>
            <person name="Ohji S."/>
            <person name="Yamazoe A."/>
            <person name="Fujita N."/>
            <person name="Nagata Y."/>
            <person name="Tsuda M."/>
            <person name="Hatta T."/>
            <person name="Kimbara K."/>
        </authorList>
    </citation>
    <scope>NUCLEOTIDE SEQUENCE [LARGE SCALE GENOMIC DNA]</scope>
    <source>
        <strain evidence="5 6">JF8</strain>
    </source>
</reference>
<proteinExistence type="predicted"/>
<dbReference type="Proteomes" id="UP000015500">
    <property type="component" value="Chromosome"/>
</dbReference>